<evidence type="ECO:0000313" key="2">
    <source>
        <dbReference type="EMBL" id="KAG1819325.1"/>
    </source>
</evidence>
<proteinExistence type="predicted"/>
<keyword evidence="1" id="KW-0812">Transmembrane</keyword>
<keyword evidence="1" id="KW-0472">Membrane</keyword>
<dbReference type="EMBL" id="JABBWG010000010">
    <property type="protein sequence ID" value="KAG1819325.1"/>
    <property type="molecule type" value="Genomic_DNA"/>
</dbReference>
<reference evidence="2" key="1">
    <citation type="journal article" date="2020" name="New Phytol.">
        <title>Comparative genomics reveals dynamic genome evolution in host specialist ectomycorrhizal fungi.</title>
        <authorList>
            <person name="Lofgren L.A."/>
            <person name="Nguyen N.H."/>
            <person name="Vilgalys R."/>
            <person name="Ruytinx J."/>
            <person name="Liao H.L."/>
            <person name="Branco S."/>
            <person name="Kuo A."/>
            <person name="LaButti K."/>
            <person name="Lipzen A."/>
            <person name="Andreopoulos W."/>
            <person name="Pangilinan J."/>
            <person name="Riley R."/>
            <person name="Hundley H."/>
            <person name="Na H."/>
            <person name="Barry K."/>
            <person name="Grigoriev I.V."/>
            <person name="Stajich J.E."/>
            <person name="Kennedy P.G."/>
        </authorList>
    </citation>
    <scope>NUCLEOTIDE SEQUENCE</scope>
    <source>
        <strain evidence="2">MN1</strain>
    </source>
</reference>
<dbReference type="GeneID" id="64636167"/>
<comment type="caution">
    <text evidence="2">The sequence shown here is derived from an EMBL/GenBank/DDBJ whole genome shotgun (WGS) entry which is preliminary data.</text>
</comment>
<protein>
    <submittedName>
        <fullName evidence="2">Uncharacterized protein</fullName>
    </submittedName>
</protein>
<evidence type="ECO:0000313" key="3">
    <source>
        <dbReference type="Proteomes" id="UP000807769"/>
    </source>
</evidence>
<dbReference type="Proteomes" id="UP000807769">
    <property type="component" value="Unassembled WGS sequence"/>
</dbReference>
<feature type="transmembrane region" description="Helical" evidence="1">
    <location>
        <begin position="63"/>
        <end position="84"/>
    </location>
</feature>
<dbReference type="AlphaFoldDB" id="A0A9P7EFD1"/>
<organism evidence="2 3">
    <name type="scientific">Suillus subaureus</name>
    <dbReference type="NCBI Taxonomy" id="48587"/>
    <lineage>
        <taxon>Eukaryota</taxon>
        <taxon>Fungi</taxon>
        <taxon>Dikarya</taxon>
        <taxon>Basidiomycota</taxon>
        <taxon>Agaricomycotina</taxon>
        <taxon>Agaricomycetes</taxon>
        <taxon>Agaricomycetidae</taxon>
        <taxon>Boletales</taxon>
        <taxon>Suillineae</taxon>
        <taxon>Suillaceae</taxon>
        <taxon>Suillus</taxon>
    </lineage>
</organism>
<keyword evidence="1" id="KW-1133">Transmembrane helix</keyword>
<name>A0A9P7EFD1_9AGAM</name>
<keyword evidence="3" id="KW-1185">Reference proteome</keyword>
<accession>A0A9P7EFD1</accession>
<gene>
    <name evidence="2" type="ORF">BJ212DRAFT_1576232</name>
</gene>
<dbReference type="RefSeq" id="XP_041195002.1">
    <property type="nucleotide sequence ID" value="XM_041342151.1"/>
</dbReference>
<sequence>MPYRCRPAIQNVDIDLERNFLGFVLSLQLDGRLYSQSTAGSCHELLGVNILKHVLFIAPNRLAVYYCLALSAHLRLFPISLAFLESI</sequence>
<evidence type="ECO:0000256" key="1">
    <source>
        <dbReference type="SAM" id="Phobius"/>
    </source>
</evidence>